<comment type="subcellular location">
    <subcellularLocation>
        <location evidence="1 5">Cytoplasm</location>
    </subcellularLocation>
</comment>
<evidence type="ECO:0000256" key="4">
    <source>
        <dbReference type="ARBA" id="ARBA00023186"/>
    </source>
</evidence>
<dbReference type="GO" id="GO:0016151">
    <property type="term" value="F:nickel cation binding"/>
    <property type="evidence" value="ECO:0007669"/>
    <property type="project" value="UniProtKB-UniRule"/>
</dbReference>
<evidence type="ECO:0000256" key="2">
    <source>
        <dbReference type="ARBA" id="ARBA00022490"/>
    </source>
</evidence>
<dbReference type="Pfam" id="PF05194">
    <property type="entry name" value="UreE_C"/>
    <property type="match status" value="1"/>
</dbReference>
<keyword evidence="2 5" id="KW-0963">Cytoplasm</keyword>
<evidence type="ECO:0000256" key="5">
    <source>
        <dbReference type="HAMAP-Rule" id="MF_00822"/>
    </source>
</evidence>
<evidence type="ECO:0000256" key="3">
    <source>
        <dbReference type="ARBA" id="ARBA00022596"/>
    </source>
</evidence>
<dbReference type="EMBL" id="JAWXYB010000018">
    <property type="protein sequence ID" value="MDX5929962.1"/>
    <property type="molecule type" value="Genomic_DNA"/>
</dbReference>
<dbReference type="GO" id="GO:0019627">
    <property type="term" value="P:urea metabolic process"/>
    <property type="evidence" value="ECO:0007669"/>
    <property type="project" value="InterPro"/>
</dbReference>
<dbReference type="Proteomes" id="UP001279553">
    <property type="component" value="Unassembled WGS sequence"/>
</dbReference>
<dbReference type="SUPFAM" id="SSF69737">
    <property type="entry name" value="Urease metallochaperone UreE, C-terminal domain"/>
    <property type="match status" value="1"/>
</dbReference>
<reference evidence="7 8" key="1">
    <citation type="submission" date="2023-11" db="EMBL/GenBank/DDBJ databases">
        <title>MicrobeMod: A computational toolkit for identifying prokaryotic methylation and restriction-modification with nanopore sequencing.</title>
        <authorList>
            <person name="Crits-Christoph A."/>
            <person name="Kang S.C."/>
            <person name="Lee H."/>
            <person name="Ostrov N."/>
        </authorList>
    </citation>
    <scope>NUCLEOTIDE SEQUENCE [LARGE SCALE GENOMIC DNA]</scope>
    <source>
        <strain evidence="7 8">DSMZ 700</strain>
    </source>
</reference>
<protein>
    <recommendedName>
        <fullName evidence="5">Urease accessory protein UreE</fullName>
    </recommendedName>
</protein>
<dbReference type="InterPro" id="IPR012406">
    <property type="entry name" value="UreE"/>
</dbReference>
<dbReference type="GO" id="GO:0005737">
    <property type="term" value="C:cytoplasm"/>
    <property type="evidence" value="ECO:0007669"/>
    <property type="project" value="UniProtKB-SubCell"/>
</dbReference>
<keyword evidence="4 5" id="KW-0143">Chaperone</keyword>
<keyword evidence="8" id="KW-1185">Reference proteome</keyword>
<dbReference type="Gene3D" id="3.30.70.790">
    <property type="entry name" value="UreE, C-terminal domain"/>
    <property type="match status" value="1"/>
</dbReference>
<dbReference type="InterPro" id="IPR004029">
    <property type="entry name" value="UreE_N"/>
</dbReference>
<organism evidence="7 8">
    <name type="scientific">Acidiphilium acidophilum</name>
    <name type="common">Thiobacillus acidophilus</name>
    <dbReference type="NCBI Taxonomy" id="76588"/>
    <lineage>
        <taxon>Bacteria</taxon>
        <taxon>Pseudomonadati</taxon>
        <taxon>Pseudomonadota</taxon>
        <taxon>Alphaproteobacteria</taxon>
        <taxon>Acetobacterales</taxon>
        <taxon>Acidocellaceae</taxon>
        <taxon>Acidiphilium</taxon>
    </lineage>
</organism>
<name>A0AAW9DNM2_ACIAO</name>
<feature type="domain" description="UreE urease accessory N-terminal" evidence="6">
    <location>
        <begin position="2"/>
        <end position="64"/>
    </location>
</feature>
<accession>A0AAW9DNM2</accession>
<dbReference type="SUPFAM" id="SSF69287">
    <property type="entry name" value="Urease metallochaperone UreE, N-terminal domain"/>
    <property type="match status" value="1"/>
</dbReference>
<evidence type="ECO:0000313" key="7">
    <source>
        <dbReference type="EMBL" id="MDX5929962.1"/>
    </source>
</evidence>
<dbReference type="GO" id="GO:0065003">
    <property type="term" value="P:protein-containing complex assembly"/>
    <property type="evidence" value="ECO:0007669"/>
    <property type="project" value="InterPro"/>
</dbReference>
<dbReference type="InterPro" id="IPR036118">
    <property type="entry name" value="UreE_N_sf"/>
</dbReference>
<comment type="similarity">
    <text evidence="5">Belongs to the UreE family.</text>
</comment>
<evidence type="ECO:0000259" key="6">
    <source>
        <dbReference type="SMART" id="SM00988"/>
    </source>
</evidence>
<dbReference type="GO" id="GO:0006457">
    <property type="term" value="P:protein folding"/>
    <property type="evidence" value="ECO:0007669"/>
    <property type="project" value="InterPro"/>
</dbReference>
<dbReference type="SMART" id="SM00988">
    <property type="entry name" value="UreE_N"/>
    <property type="match status" value="1"/>
</dbReference>
<dbReference type="RefSeq" id="WP_319612939.1">
    <property type="nucleotide sequence ID" value="NZ_JAWXYB010000018.1"/>
</dbReference>
<dbReference type="PIRSF" id="PIRSF036402">
    <property type="entry name" value="Ureas_acces_UreE"/>
    <property type="match status" value="1"/>
</dbReference>
<proteinExistence type="inferred from homology"/>
<comment type="function">
    <text evidence="5">Involved in urease metallocenter assembly. Binds nickel. Probably functions as a nickel donor during metallocenter assembly.</text>
</comment>
<keyword evidence="3 5" id="KW-0533">Nickel</keyword>
<dbReference type="InterPro" id="IPR007864">
    <property type="entry name" value="UreE_C_dom"/>
</dbReference>
<dbReference type="GO" id="GO:0051082">
    <property type="term" value="F:unfolded protein binding"/>
    <property type="evidence" value="ECO:0007669"/>
    <property type="project" value="UniProtKB-UniRule"/>
</dbReference>
<dbReference type="Gene3D" id="2.60.260.20">
    <property type="entry name" value="Urease metallochaperone UreE, N-terminal domain"/>
    <property type="match status" value="1"/>
</dbReference>
<comment type="caution">
    <text evidence="7">The sequence shown here is derived from an EMBL/GenBank/DDBJ whole genome shotgun (WGS) entry which is preliminary data.</text>
</comment>
<dbReference type="HAMAP" id="MF_00822">
    <property type="entry name" value="UreE"/>
    <property type="match status" value="1"/>
</dbReference>
<evidence type="ECO:0000313" key="8">
    <source>
        <dbReference type="Proteomes" id="UP001279553"/>
    </source>
</evidence>
<dbReference type="Pfam" id="PF02814">
    <property type="entry name" value="UreE_N"/>
    <property type="match status" value="1"/>
</dbReference>
<evidence type="ECO:0000256" key="1">
    <source>
        <dbReference type="ARBA" id="ARBA00004496"/>
    </source>
</evidence>
<gene>
    <name evidence="5" type="primary">ureE</name>
    <name evidence="7" type="ORF">SIL87_04185</name>
</gene>
<dbReference type="AlphaFoldDB" id="A0AAW9DNM2"/>
<sequence>MRATSILPQGDWPTAGTITLDYDHRHRRRIRLRTDAGADLLLDLAETTHIRDGDGLDCGADGIIRVIAAAEPLAELTGPPELLIRLAWHLGNRHLDVAFRGTSLLIRADHVIEAMVTGLGGTVTRSNAAFDPESGAYAHDHA</sequence>